<evidence type="ECO:0000256" key="1">
    <source>
        <dbReference type="ARBA" id="ARBA00000085"/>
    </source>
</evidence>
<evidence type="ECO:0000256" key="9">
    <source>
        <dbReference type="ARBA" id="ARBA00022777"/>
    </source>
</evidence>
<keyword evidence="6 18" id="KW-0808">Transferase</keyword>
<accession>A0ABT9ZER1</accession>
<feature type="domain" description="HAMP" evidence="17">
    <location>
        <begin position="322"/>
        <end position="374"/>
    </location>
</feature>
<evidence type="ECO:0000256" key="6">
    <source>
        <dbReference type="ARBA" id="ARBA00022679"/>
    </source>
</evidence>
<dbReference type="InterPro" id="IPR005467">
    <property type="entry name" value="His_kinase_dom"/>
</dbReference>
<keyword evidence="4" id="KW-1003">Cell membrane</keyword>
<keyword evidence="11 15" id="KW-1133">Transmembrane helix</keyword>
<evidence type="ECO:0000313" key="19">
    <source>
        <dbReference type="Proteomes" id="UP001234495"/>
    </source>
</evidence>
<keyword evidence="12" id="KW-0902">Two-component regulatory system</keyword>
<dbReference type="PANTHER" id="PTHR34220:SF11">
    <property type="entry name" value="SENSOR PROTEIN KINASE HPTS"/>
    <property type="match status" value="1"/>
</dbReference>
<dbReference type="Gene3D" id="6.10.340.10">
    <property type="match status" value="1"/>
</dbReference>
<evidence type="ECO:0000259" key="17">
    <source>
        <dbReference type="PROSITE" id="PS50885"/>
    </source>
</evidence>
<evidence type="ECO:0000256" key="4">
    <source>
        <dbReference type="ARBA" id="ARBA00022475"/>
    </source>
</evidence>
<keyword evidence="13 15" id="KW-0472">Membrane</keyword>
<dbReference type="SUPFAM" id="SSF55874">
    <property type="entry name" value="ATPase domain of HSP90 chaperone/DNA topoisomerase II/histidine kinase"/>
    <property type="match status" value="1"/>
</dbReference>
<feature type="transmembrane region" description="Helical" evidence="15">
    <location>
        <begin position="21"/>
        <end position="41"/>
    </location>
</feature>
<keyword evidence="14" id="KW-0175">Coiled coil</keyword>
<comment type="subcellular location">
    <subcellularLocation>
        <location evidence="2">Cell membrane</location>
        <topology evidence="2">Multi-pass membrane protein</topology>
    </subcellularLocation>
</comment>
<evidence type="ECO:0000256" key="11">
    <source>
        <dbReference type="ARBA" id="ARBA00022989"/>
    </source>
</evidence>
<organism evidence="18 19">
    <name type="scientific">Metabacillus malikii</name>
    <dbReference type="NCBI Taxonomy" id="1504265"/>
    <lineage>
        <taxon>Bacteria</taxon>
        <taxon>Bacillati</taxon>
        <taxon>Bacillota</taxon>
        <taxon>Bacilli</taxon>
        <taxon>Bacillales</taxon>
        <taxon>Bacillaceae</taxon>
        <taxon>Metabacillus</taxon>
    </lineage>
</organism>
<dbReference type="Pfam" id="PF00672">
    <property type="entry name" value="HAMP"/>
    <property type="match status" value="1"/>
</dbReference>
<dbReference type="PROSITE" id="PS50109">
    <property type="entry name" value="HIS_KIN"/>
    <property type="match status" value="1"/>
</dbReference>
<evidence type="ECO:0000256" key="5">
    <source>
        <dbReference type="ARBA" id="ARBA00022553"/>
    </source>
</evidence>
<dbReference type="InterPro" id="IPR003660">
    <property type="entry name" value="HAMP_dom"/>
</dbReference>
<dbReference type="RefSeq" id="WP_307340586.1">
    <property type="nucleotide sequence ID" value="NZ_JAUSUD010000007.1"/>
</dbReference>
<dbReference type="PROSITE" id="PS50885">
    <property type="entry name" value="HAMP"/>
    <property type="match status" value="1"/>
</dbReference>
<dbReference type="Gene3D" id="3.30.565.10">
    <property type="entry name" value="Histidine kinase-like ATPase, C-terminal domain"/>
    <property type="match status" value="1"/>
</dbReference>
<name>A0ABT9ZER1_9BACI</name>
<dbReference type="Proteomes" id="UP001234495">
    <property type="component" value="Unassembled WGS sequence"/>
</dbReference>
<feature type="domain" description="Histidine kinase" evidence="16">
    <location>
        <begin position="491"/>
        <end position="596"/>
    </location>
</feature>
<keyword evidence="19" id="KW-1185">Reference proteome</keyword>
<dbReference type="EC" id="2.7.13.3" evidence="3"/>
<dbReference type="InterPro" id="IPR003594">
    <property type="entry name" value="HATPase_dom"/>
</dbReference>
<sequence length="596" mass="67985">MKKNVATFLIKTINDLKLRDKLMVIFISVVFIPIFVVGIVLTNELRDDAITDAIELSKLNVERVKKRTVDLLNVPIYVSNNLQFDQKLSSLVNKKYDNTFDVVAEYLDYKTFDYYLHYYSSIENIKLYIDNPTLMSNWEIIPINEHAAGANLYHLASDDPAYNRWYYLTDNTKNNNPYLSLVRRINFLDYKTYGVLVVTVNIRQVNMILEQEPYLTMIVDDANHIIAANQPDFIGERMDGIIDPKHEITSDTMIIEGEFEGEASRFIIDHLRPEMSQNELKIISVVTEKEIVKDANKLGLLGAIVTIAGVVFAIILIVIVSWLLSKRLSNLSKSLDKVSKGDLSARIVVDGDDEIGQLSMQFNQMVENIHQLIEQVQDATQQRNLLEIRQKEIKLKMMASQINPHFLFNTLESIRMKAFMKGEKDIAMVVKQLGKLMRKSLEVGGNTIPLRNEIEMVRCYLEIQKFRYENRLNYQLSVDPNTEEIPIYPLIIQPLVENAVIHGLEDREDGGTVTVSTHLDESNLLVTVEDNGSGIQPEKLSSIQEMLLNPNELDGNRIGLLNVHNRLRLSYGDDSGLKITSTVGKGTKIQFTIRGD</sequence>
<feature type="transmembrane region" description="Helical" evidence="15">
    <location>
        <begin position="298"/>
        <end position="324"/>
    </location>
</feature>
<keyword evidence="5" id="KW-0597">Phosphoprotein</keyword>
<evidence type="ECO:0000256" key="15">
    <source>
        <dbReference type="SAM" id="Phobius"/>
    </source>
</evidence>
<evidence type="ECO:0000256" key="8">
    <source>
        <dbReference type="ARBA" id="ARBA00022741"/>
    </source>
</evidence>
<keyword evidence="8" id="KW-0547">Nucleotide-binding</keyword>
<dbReference type="GO" id="GO:0004673">
    <property type="term" value="F:protein histidine kinase activity"/>
    <property type="evidence" value="ECO:0007669"/>
    <property type="project" value="UniProtKB-EC"/>
</dbReference>
<protein>
    <recommendedName>
        <fullName evidence="3">histidine kinase</fullName>
        <ecNumber evidence="3">2.7.13.3</ecNumber>
    </recommendedName>
</protein>
<dbReference type="EMBL" id="JAUSUD010000007">
    <property type="protein sequence ID" value="MDQ0230743.1"/>
    <property type="molecule type" value="Genomic_DNA"/>
</dbReference>
<evidence type="ECO:0000256" key="2">
    <source>
        <dbReference type="ARBA" id="ARBA00004651"/>
    </source>
</evidence>
<comment type="catalytic activity">
    <reaction evidence="1">
        <text>ATP + protein L-histidine = ADP + protein N-phospho-L-histidine.</text>
        <dbReference type="EC" id="2.7.13.3"/>
    </reaction>
</comment>
<dbReference type="InterPro" id="IPR050640">
    <property type="entry name" value="Bact_2-comp_sensor_kinase"/>
</dbReference>
<comment type="caution">
    <text evidence="18">The sequence shown here is derived from an EMBL/GenBank/DDBJ whole genome shotgun (WGS) entry which is preliminary data.</text>
</comment>
<dbReference type="SMART" id="SM00304">
    <property type="entry name" value="HAMP"/>
    <property type="match status" value="1"/>
</dbReference>
<reference evidence="18 19" key="1">
    <citation type="submission" date="2023-07" db="EMBL/GenBank/DDBJ databases">
        <title>Genomic Encyclopedia of Type Strains, Phase IV (KMG-IV): sequencing the most valuable type-strain genomes for metagenomic binning, comparative biology and taxonomic classification.</title>
        <authorList>
            <person name="Goeker M."/>
        </authorList>
    </citation>
    <scope>NUCLEOTIDE SEQUENCE [LARGE SCALE GENOMIC DNA]</scope>
    <source>
        <strain evidence="18 19">DSM 29005</strain>
    </source>
</reference>
<dbReference type="SUPFAM" id="SSF158472">
    <property type="entry name" value="HAMP domain-like"/>
    <property type="match status" value="1"/>
</dbReference>
<keyword evidence="9 18" id="KW-0418">Kinase</keyword>
<dbReference type="InterPro" id="IPR036890">
    <property type="entry name" value="HATPase_C_sf"/>
</dbReference>
<evidence type="ECO:0000259" key="16">
    <source>
        <dbReference type="PROSITE" id="PS50109"/>
    </source>
</evidence>
<evidence type="ECO:0000256" key="10">
    <source>
        <dbReference type="ARBA" id="ARBA00022840"/>
    </source>
</evidence>
<evidence type="ECO:0000256" key="7">
    <source>
        <dbReference type="ARBA" id="ARBA00022692"/>
    </source>
</evidence>
<evidence type="ECO:0000256" key="13">
    <source>
        <dbReference type="ARBA" id="ARBA00023136"/>
    </source>
</evidence>
<dbReference type="SMART" id="SM00387">
    <property type="entry name" value="HATPase_c"/>
    <property type="match status" value="1"/>
</dbReference>
<evidence type="ECO:0000256" key="12">
    <source>
        <dbReference type="ARBA" id="ARBA00023012"/>
    </source>
</evidence>
<dbReference type="InterPro" id="IPR010559">
    <property type="entry name" value="Sig_transdc_His_kin_internal"/>
</dbReference>
<keyword evidence="7 15" id="KW-0812">Transmembrane</keyword>
<dbReference type="Pfam" id="PF06580">
    <property type="entry name" value="His_kinase"/>
    <property type="match status" value="1"/>
</dbReference>
<gene>
    <name evidence="18" type="ORF">J2S19_001999</name>
</gene>
<dbReference type="Pfam" id="PF02518">
    <property type="entry name" value="HATPase_c"/>
    <property type="match status" value="1"/>
</dbReference>
<evidence type="ECO:0000256" key="3">
    <source>
        <dbReference type="ARBA" id="ARBA00012438"/>
    </source>
</evidence>
<evidence type="ECO:0000313" key="18">
    <source>
        <dbReference type="EMBL" id="MDQ0230743.1"/>
    </source>
</evidence>
<keyword evidence="10" id="KW-0067">ATP-binding</keyword>
<proteinExistence type="predicted"/>
<dbReference type="CDD" id="cd06225">
    <property type="entry name" value="HAMP"/>
    <property type="match status" value="1"/>
</dbReference>
<dbReference type="PANTHER" id="PTHR34220">
    <property type="entry name" value="SENSOR HISTIDINE KINASE YPDA"/>
    <property type="match status" value="1"/>
</dbReference>
<feature type="coiled-coil region" evidence="14">
    <location>
        <begin position="362"/>
        <end position="389"/>
    </location>
</feature>
<evidence type="ECO:0000256" key="14">
    <source>
        <dbReference type="SAM" id="Coils"/>
    </source>
</evidence>